<dbReference type="GO" id="GO:0030424">
    <property type="term" value="C:axon"/>
    <property type="evidence" value="ECO:0007669"/>
    <property type="project" value="UniProtKB-SubCell"/>
</dbReference>
<keyword evidence="10" id="KW-0808">Transferase</keyword>
<feature type="domain" description="DOC" evidence="28">
    <location>
        <begin position="3700"/>
        <end position="3878"/>
    </location>
</feature>
<evidence type="ECO:0000256" key="21">
    <source>
        <dbReference type="ARBA" id="ARBA00071808"/>
    </source>
</evidence>
<proteinExistence type="inferred from homology"/>
<dbReference type="Gene3D" id="3.30.40.10">
    <property type="entry name" value="Zinc/RING finger domain, C3HC4 (zinc finger)"/>
    <property type="match status" value="1"/>
</dbReference>
<feature type="compositionally biased region" description="Basic and acidic residues" evidence="26">
    <location>
        <begin position="3598"/>
        <end position="3609"/>
    </location>
</feature>
<feature type="compositionally biased region" description="Basic and acidic residues" evidence="26">
    <location>
        <begin position="2720"/>
        <end position="2744"/>
    </location>
</feature>
<dbReference type="InterPro" id="IPR017868">
    <property type="entry name" value="Filamin/ABP280_repeat-like"/>
</dbReference>
<evidence type="ECO:0000256" key="14">
    <source>
        <dbReference type="ARBA" id="ARBA00022786"/>
    </source>
</evidence>
<evidence type="ECO:0000256" key="19">
    <source>
        <dbReference type="ARBA" id="ARBA00023242"/>
    </source>
</evidence>
<dbReference type="GO" id="GO:0005886">
    <property type="term" value="C:plasma membrane"/>
    <property type="evidence" value="ECO:0007669"/>
    <property type="project" value="TreeGrafter"/>
</dbReference>
<keyword evidence="19" id="KW-0539">Nucleus</keyword>
<evidence type="ECO:0000256" key="4">
    <source>
        <dbReference type="ARBA" id="ARBA00004489"/>
    </source>
</evidence>
<dbReference type="PROSITE" id="PS00626">
    <property type="entry name" value="RCC1_2"/>
    <property type="match status" value="2"/>
</dbReference>
<dbReference type="InterPro" id="IPR013783">
    <property type="entry name" value="Ig-like_fold"/>
</dbReference>
<dbReference type="CDD" id="cd16463">
    <property type="entry name" value="RING-H2_PHR"/>
    <property type="match status" value="1"/>
</dbReference>
<comment type="pathway">
    <text evidence="5">Protein modification; protein ubiquitination.</text>
</comment>
<dbReference type="SUPFAM" id="SSF81296">
    <property type="entry name" value="E set domains"/>
    <property type="match status" value="1"/>
</dbReference>
<feature type="region of interest" description="Disordered" evidence="26">
    <location>
        <begin position="3428"/>
        <end position="3448"/>
    </location>
</feature>
<feature type="region of interest" description="Disordered" evidence="26">
    <location>
        <begin position="3168"/>
        <end position="3199"/>
    </location>
</feature>
<evidence type="ECO:0000256" key="25">
    <source>
        <dbReference type="PROSITE-ProRule" id="PRU00235"/>
    </source>
</evidence>
<evidence type="ECO:0000259" key="28">
    <source>
        <dbReference type="PROSITE" id="PS51284"/>
    </source>
</evidence>
<dbReference type="InterPro" id="IPR008979">
    <property type="entry name" value="Galactose-bd-like_sf"/>
</dbReference>
<feature type="region of interest" description="Disordered" evidence="26">
    <location>
        <begin position="599"/>
        <end position="619"/>
    </location>
</feature>
<keyword evidence="20" id="KW-0966">Cell projection</keyword>
<dbReference type="CDD" id="cd19799">
    <property type="entry name" value="Bbox2_MYCBP2"/>
    <property type="match status" value="1"/>
</dbReference>
<keyword evidence="13 24" id="KW-0863">Zinc-finger</keyword>
<dbReference type="GO" id="GO:0005085">
    <property type="term" value="F:guanyl-nucleotide exchange factor activity"/>
    <property type="evidence" value="ECO:0007669"/>
    <property type="project" value="UniProtKB-KW"/>
</dbReference>
<evidence type="ECO:0000256" key="2">
    <source>
        <dbReference type="ARBA" id="ARBA00004123"/>
    </source>
</evidence>
<evidence type="ECO:0000256" key="11">
    <source>
        <dbReference type="ARBA" id="ARBA00022723"/>
    </source>
</evidence>
<dbReference type="PROSITE" id="PS50012">
    <property type="entry name" value="RCC1_3"/>
    <property type="match status" value="2"/>
</dbReference>
<evidence type="ECO:0000256" key="3">
    <source>
        <dbReference type="ARBA" id="ARBA00004245"/>
    </source>
</evidence>
<dbReference type="PANTHER" id="PTHR45943:SF1">
    <property type="entry name" value="E3 UBIQUITIN-PROTEIN LIGASE MYCBP2"/>
    <property type="match status" value="1"/>
</dbReference>
<dbReference type="Proteomes" id="UP001187343">
    <property type="component" value="Unassembled WGS sequence"/>
</dbReference>
<feature type="compositionally biased region" description="Basic and acidic residues" evidence="26">
    <location>
        <begin position="2550"/>
        <end position="2567"/>
    </location>
</feature>
<comment type="subcellular location">
    <subcellularLocation>
        <location evidence="4">Cell projection</location>
        <location evidence="4">Axon</location>
    </subcellularLocation>
    <subcellularLocation>
        <location evidence="3">Cytoplasm</location>
        <location evidence="3">Cytoskeleton</location>
    </subcellularLocation>
    <subcellularLocation>
        <location evidence="2">Nucleus</location>
    </subcellularLocation>
</comment>
<dbReference type="GO" id="GO:0008582">
    <property type="term" value="P:regulation of synaptic assembly at neuromuscular junction"/>
    <property type="evidence" value="ECO:0007669"/>
    <property type="project" value="TreeGrafter"/>
</dbReference>
<feature type="domain" description="RING-type" evidence="27">
    <location>
        <begin position="4407"/>
        <end position="4458"/>
    </location>
</feature>
<dbReference type="FunFam" id="3.30.40.10:FF:000078">
    <property type="entry name" value="E3 ubiquitin-protein ligase MYCBP2 isoform X1"/>
    <property type="match status" value="1"/>
</dbReference>
<dbReference type="GO" id="GO:0005856">
    <property type="term" value="C:cytoskeleton"/>
    <property type="evidence" value="ECO:0007669"/>
    <property type="project" value="UniProtKB-SubCell"/>
</dbReference>
<dbReference type="InterPro" id="IPR000408">
    <property type="entry name" value="Reg_chr_condens"/>
</dbReference>
<feature type="compositionally biased region" description="Polar residues" evidence="26">
    <location>
        <begin position="2797"/>
        <end position="2810"/>
    </location>
</feature>
<dbReference type="SMART" id="SM00184">
    <property type="entry name" value="RING"/>
    <property type="match status" value="1"/>
</dbReference>
<evidence type="ECO:0000256" key="22">
    <source>
        <dbReference type="ARBA" id="ARBA00081086"/>
    </source>
</evidence>
<evidence type="ECO:0000256" key="12">
    <source>
        <dbReference type="ARBA" id="ARBA00022737"/>
    </source>
</evidence>
<dbReference type="Gene3D" id="2.60.40.10">
    <property type="entry name" value="Immunoglobulins"/>
    <property type="match status" value="1"/>
</dbReference>
<keyword evidence="14" id="KW-0833">Ubl conjugation pathway</keyword>
<evidence type="ECO:0000256" key="26">
    <source>
        <dbReference type="SAM" id="MobiDB-lite"/>
    </source>
</evidence>
<feature type="compositionally biased region" description="Low complexity" evidence="26">
    <location>
        <begin position="2811"/>
        <end position="2826"/>
    </location>
</feature>
<feature type="repeat" description="RCC1" evidence="25">
    <location>
        <begin position="1003"/>
        <end position="1060"/>
    </location>
</feature>
<dbReference type="Pfam" id="PF08005">
    <property type="entry name" value="PHR"/>
    <property type="match status" value="2"/>
</dbReference>
<evidence type="ECO:0000256" key="7">
    <source>
        <dbReference type="ARBA" id="ARBA00012249"/>
    </source>
</evidence>
<dbReference type="PRINTS" id="PR00633">
    <property type="entry name" value="RCCNDNSATION"/>
</dbReference>
<evidence type="ECO:0000256" key="6">
    <source>
        <dbReference type="ARBA" id="ARBA00005415"/>
    </source>
</evidence>
<evidence type="ECO:0000256" key="18">
    <source>
        <dbReference type="ARBA" id="ARBA00023212"/>
    </source>
</evidence>
<dbReference type="FunFam" id="2.60.120.820:FF:000003">
    <property type="entry name" value="E3 ubiquitin-protein ligase MYCBP2 isoform X2"/>
    <property type="match status" value="1"/>
</dbReference>
<name>A0AA88TTH7_9TELE</name>
<comment type="similarity">
    <text evidence="6">Belongs to the RING-Cys relay (RCR) family.</text>
</comment>
<dbReference type="GO" id="GO:0005634">
    <property type="term" value="C:nucleus"/>
    <property type="evidence" value="ECO:0007669"/>
    <property type="project" value="UniProtKB-SubCell"/>
</dbReference>
<dbReference type="InterPro" id="IPR012983">
    <property type="entry name" value="PHR"/>
</dbReference>
<feature type="region of interest" description="Disordered" evidence="26">
    <location>
        <begin position="2670"/>
        <end position="2910"/>
    </location>
</feature>
<feature type="compositionally biased region" description="Basic and acidic residues" evidence="26">
    <location>
        <begin position="2759"/>
        <end position="2769"/>
    </location>
</feature>
<dbReference type="InterPro" id="IPR001841">
    <property type="entry name" value="Znf_RING"/>
</dbReference>
<evidence type="ECO:0000313" key="29">
    <source>
        <dbReference type="EMBL" id="KAK2905321.1"/>
    </source>
</evidence>
<keyword evidence="17" id="KW-1015">Disulfide bond</keyword>
<gene>
    <name evidence="29" type="ORF">Q8A67_007120</name>
</gene>
<feature type="compositionally biased region" description="Basic and acidic residues" evidence="26">
    <location>
        <begin position="2843"/>
        <end position="2854"/>
    </location>
</feature>
<dbReference type="Pfam" id="PF00415">
    <property type="entry name" value="RCC1"/>
    <property type="match status" value="1"/>
</dbReference>
<evidence type="ECO:0000256" key="16">
    <source>
        <dbReference type="ARBA" id="ARBA00023108"/>
    </source>
</evidence>
<dbReference type="Pfam" id="PF13540">
    <property type="entry name" value="RCC1_2"/>
    <property type="match status" value="1"/>
</dbReference>
<feature type="repeat" description="RCC1" evidence="25">
    <location>
        <begin position="952"/>
        <end position="1002"/>
    </location>
</feature>
<dbReference type="PROSITE" id="PS51284">
    <property type="entry name" value="DOC"/>
    <property type="match status" value="1"/>
</dbReference>
<keyword evidence="12" id="KW-0677">Repeat</keyword>
<dbReference type="EMBL" id="JAUYZG010000006">
    <property type="protein sequence ID" value="KAK2905321.1"/>
    <property type="molecule type" value="Genomic_DNA"/>
</dbReference>
<evidence type="ECO:0000256" key="8">
    <source>
        <dbReference type="ARBA" id="ARBA00022490"/>
    </source>
</evidence>
<keyword evidence="9" id="KW-0344">Guanine-nucleotide releasing factor</keyword>
<keyword evidence="8" id="KW-0963">Cytoplasm</keyword>
<evidence type="ECO:0000256" key="24">
    <source>
        <dbReference type="PROSITE-ProRule" id="PRU00175"/>
    </source>
</evidence>
<feature type="region of interest" description="Disordered" evidence="26">
    <location>
        <begin position="3588"/>
        <end position="3609"/>
    </location>
</feature>
<evidence type="ECO:0000256" key="17">
    <source>
        <dbReference type="ARBA" id="ARBA00023157"/>
    </source>
</evidence>
<evidence type="ECO:0000256" key="15">
    <source>
        <dbReference type="ARBA" id="ARBA00022833"/>
    </source>
</evidence>
<keyword evidence="15" id="KW-0862">Zinc</keyword>
<dbReference type="Gene3D" id="2.60.120.820">
    <property type="entry name" value="PHR domain"/>
    <property type="match status" value="2"/>
</dbReference>
<evidence type="ECO:0000256" key="23">
    <source>
        <dbReference type="PROSITE-ProRule" id="PRU00087"/>
    </source>
</evidence>
<dbReference type="GO" id="GO:0008270">
    <property type="term" value="F:zinc ion binding"/>
    <property type="evidence" value="ECO:0007669"/>
    <property type="project" value="UniProtKB-KW"/>
</dbReference>
<dbReference type="Gene3D" id="2.130.10.30">
    <property type="entry name" value="Regulator of chromosome condensation 1/beta-lactamase-inhibitor protein II"/>
    <property type="match status" value="2"/>
</dbReference>
<feature type="repeat" description="Filamin" evidence="23">
    <location>
        <begin position="2332"/>
        <end position="2425"/>
    </location>
</feature>
<evidence type="ECO:0000313" key="30">
    <source>
        <dbReference type="Proteomes" id="UP001187343"/>
    </source>
</evidence>
<feature type="compositionally biased region" description="Basic and acidic residues" evidence="26">
    <location>
        <begin position="2956"/>
        <end position="2965"/>
    </location>
</feature>
<evidence type="ECO:0000256" key="5">
    <source>
        <dbReference type="ARBA" id="ARBA00004906"/>
    </source>
</evidence>
<dbReference type="SMART" id="SM01337">
    <property type="entry name" value="APC10"/>
    <property type="match status" value="1"/>
</dbReference>
<feature type="compositionally biased region" description="Basic residues" evidence="26">
    <location>
        <begin position="3185"/>
        <end position="3194"/>
    </location>
</feature>
<feature type="region of interest" description="Disordered" evidence="26">
    <location>
        <begin position="2956"/>
        <end position="3004"/>
    </location>
</feature>
<dbReference type="SUPFAM" id="SSF50985">
    <property type="entry name" value="RCC1/BLIP-II"/>
    <property type="match status" value="1"/>
</dbReference>
<evidence type="ECO:0000256" key="9">
    <source>
        <dbReference type="ARBA" id="ARBA00022658"/>
    </source>
</evidence>
<dbReference type="EC" id="2.3.2.33" evidence="7"/>
<dbReference type="GO" id="GO:0007411">
    <property type="term" value="P:axon guidance"/>
    <property type="evidence" value="ECO:0007669"/>
    <property type="project" value="TreeGrafter"/>
</dbReference>
<dbReference type="PROSITE" id="PS50194">
    <property type="entry name" value="FILAMIN_REPEAT"/>
    <property type="match status" value="1"/>
</dbReference>
<protein>
    <recommendedName>
        <fullName evidence="21">E3 ubiquitin-protein ligase MYCBP2</fullName>
        <ecNumber evidence="7">2.3.2.33</ecNumber>
    </recommendedName>
    <alternativeName>
        <fullName evidence="22">Myc-binding protein 2</fullName>
    </alternativeName>
</protein>
<keyword evidence="11" id="KW-0479">Metal-binding</keyword>
<accession>A0AA88TTH7</accession>
<dbReference type="PROSITE" id="PS50089">
    <property type="entry name" value="ZF_RING_2"/>
    <property type="match status" value="1"/>
</dbReference>
<reference evidence="29" key="1">
    <citation type="submission" date="2023-08" db="EMBL/GenBank/DDBJ databases">
        <title>Chromosome-level Genome Assembly of mud carp (Cirrhinus molitorella).</title>
        <authorList>
            <person name="Liu H."/>
        </authorList>
    </citation>
    <scope>NUCLEOTIDE SEQUENCE</scope>
    <source>
        <strain evidence="29">Prfri</strain>
        <tissue evidence="29">Muscle</tissue>
    </source>
</reference>
<evidence type="ECO:0000256" key="1">
    <source>
        <dbReference type="ARBA" id="ARBA00000333"/>
    </source>
</evidence>
<feature type="region of interest" description="Disordered" evidence="26">
    <location>
        <begin position="2306"/>
        <end position="2339"/>
    </location>
</feature>
<dbReference type="InterPro" id="IPR038648">
    <property type="entry name" value="PHR_sf"/>
</dbReference>
<dbReference type="InterPro" id="IPR004939">
    <property type="entry name" value="APC_su10/DOC_dom"/>
</dbReference>
<keyword evidence="16" id="KW-0090">Biological rhythms</keyword>
<feature type="region of interest" description="Disordered" evidence="26">
    <location>
        <begin position="3472"/>
        <end position="3496"/>
    </location>
</feature>
<evidence type="ECO:0000256" key="13">
    <source>
        <dbReference type="ARBA" id="ARBA00022771"/>
    </source>
</evidence>
<dbReference type="FunFam" id="2.60.120.260:FF:000011">
    <property type="entry name" value="E3 ubiquitin-protein ligase MYCBP2 isoform X1"/>
    <property type="match status" value="1"/>
</dbReference>
<dbReference type="Gene3D" id="2.60.120.260">
    <property type="entry name" value="Galactose-binding domain-like"/>
    <property type="match status" value="1"/>
</dbReference>
<dbReference type="GO" id="GO:0048511">
    <property type="term" value="P:rhythmic process"/>
    <property type="evidence" value="ECO:0007669"/>
    <property type="project" value="UniProtKB-KW"/>
</dbReference>
<comment type="caution">
    <text evidence="29">The sequence shown here is derived from an EMBL/GenBank/DDBJ whole genome shotgun (WGS) entry which is preliminary data.</text>
</comment>
<comment type="catalytic activity">
    <reaction evidence="1">
        <text>[E2 ubiquitin-conjugating enzyme]-S-ubiquitinyl-L-cysteine + [acceptor protein]-L-threonine = [E2 ubiquitin-conjugating enzyme]-L-cysteine + [acceptor protein]-3-O-ubiquitinyl-L-threonine.</text>
        <dbReference type="EC" id="2.3.2.33"/>
    </reaction>
</comment>
<dbReference type="InterPro" id="IPR013083">
    <property type="entry name" value="Znf_RING/FYVE/PHD"/>
</dbReference>
<keyword evidence="30" id="KW-1185">Reference proteome</keyword>
<evidence type="ECO:0000259" key="27">
    <source>
        <dbReference type="PROSITE" id="PS50089"/>
    </source>
</evidence>
<dbReference type="PANTHER" id="PTHR45943">
    <property type="entry name" value="E3 UBIQUITIN-PROTEIN LIGASE MYCBP2"/>
    <property type="match status" value="1"/>
</dbReference>
<feature type="region of interest" description="Disordered" evidence="26">
    <location>
        <begin position="92"/>
        <end position="115"/>
    </location>
</feature>
<organism evidence="29 30">
    <name type="scientific">Cirrhinus molitorella</name>
    <name type="common">mud carp</name>
    <dbReference type="NCBI Taxonomy" id="172907"/>
    <lineage>
        <taxon>Eukaryota</taxon>
        <taxon>Metazoa</taxon>
        <taxon>Chordata</taxon>
        <taxon>Craniata</taxon>
        <taxon>Vertebrata</taxon>
        <taxon>Euteleostomi</taxon>
        <taxon>Actinopterygii</taxon>
        <taxon>Neopterygii</taxon>
        <taxon>Teleostei</taxon>
        <taxon>Ostariophysi</taxon>
        <taxon>Cypriniformes</taxon>
        <taxon>Cyprinidae</taxon>
        <taxon>Labeoninae</taxon>
        <taxon>Labeonini</taxon>
        <taxon>Cirrhinus</taxon>
    </lineage>
</organism>
<dbReference type="InterPro" id="IPR014756">
    <property type="entry name" value="Ig_E-set"/>
</dbReference>
<dbReference type="SUPFAM" id="SSF49785">
    <property type="entry name" value="Galactose-binding domain-like"/>
    <property type="match status" value="1"/>
</dbReference>
<keyword evidence="18" id="KW-0206">Cytoskeleton</keyword>
<dbReference type="InterPro" id="IPR009091">
    <property type="entry name" value="RCC1/BLIP-II"/>
</dbReference>
<dbReference type="FunFam" id="2.60.120.820:FF:000002">
    <property type="entry name" value="E3 ubiquitin-protein ligase MYCBP2 isoform X1"/>
    <property type="match status" value="1"/>
</dbReference>
<feature type="compositionally biased region" description="Basic residues" evidence="26">
    <location>
        <begin position="2969"/>
        <end position="2982"/>
    </location>
</feature>
<dbReference type="GO" id="GO:0061630">
    <property type="term" value="F:ubiquitin protein ligase activity"/>
    <property type="evidence" value="ECO:0007669"/>
    <property type="project" value="UniProtKB-EC"/>
</dbReference>
<sequence>MMCAAAAAGAGGSGIPSSSSHSMGLGVRVIPGAGNDFAPIGSGMGSCPVVGARSDCRSRYQLLLSGRALAERYRRIYTTAINDKEQGLNLGRGKKALSKKKLKRRQKVKSKVKTRTKTDTLDGAFPVPDIKLHSNPSAFNVYCNVRHCVLDWQQKEAALALASRNSVQSGDSDSEEEEEYREPAVKLPKIIGIGLCGVFELIKETRFSHPSLCLRSLQALLDMLQGQQPESFQTEPPDVLESLFHLLLETTVRSTGMNDPTGQTLTALSCACLFSLVVAWGDTGKILQAVSAILTNNGSHACQTIQVPTILNALQRSVQAVLVGKIQIQDWFGNGIKRAALMNKWVLKEVNIDEDERCLLQTDGSFLYLLCKDGLYKVGSGYSGTVRGHVYNSTSRIRNRKEKRSWLGFAQGCLLYRDMNSHSMAAIKINPETLEQEGTVTMPGLQADGQNIVFTDGEYINQIAACKDDGFVVRIYATSSDPALQQELQLKLARKCLHACGISLFDLEKDLHIISTGFDEEAALIGAGREFALMKTASGKIYYTGKYQSLGIKQGGPSAGKWVELPVTKSPKIVQFSVGHDGSHALLVAEDGSVFFTGSASKGEDGESTKSRRQPKPYKPKKMIKLETKTAIYTACNNGSSSIVTKDGELYMFGKDAIYSDSTCQVSDLKGHFVTQVAMGKAHTCVLTKSGEVWTFGVNNKGQCGRDTGAMSQAGKAFGVENMATAMDEDLEDELDEKEEKSMMCQPGMHKWKLDQCMVCTVCGDCTGYGASCVSSGRPDRVPGGICGCGSGESGCSSCGCCKACARELDGQEARQRGIFDAVKEMIPLDLLLAVPVPPPPGVNIEEHTQIRQEEKRQRINRRHRLEEGRGPLVFPGPLFMNQREQVLARLRPLQAFKLMREKLKDGSSERGDKDASKITTYPPGAVRFDCELRAVQVSCGFHHSVVLMENGDVYTFGYGQHGQLGHGDVNSRGSPTLVQALPGPSTQVTAGSNHTAVLLMDGQVFTFGSFSKGQLGRPILDMPYWNAKPSPMPNIGAKYGRKATWIGASGDQTFLRIDEALINSHILATSEIFASKHIIGLVPTSVSEPPPFKCLLINKLDGSCRTFNDSEQEDLQGFGLCLDPVYDVIWRFLPATREMCCYNAVIADARVPTASDIQALCSILSPELALPSGSHATTTRSHGALHILGCLDTLAAMQELKMGVASAEEETQAVMKVYSKEDYSVVNRFESHGGGWGYSAHSVEAIRFCADADILLGGLGLFGGRGEYTAKIKLFELGPDGGDHETDGDLLAETDVLAYDCAAREKYAMMFDEPVLLQLGWWYVAWARVSGPSSDCGSHGQATITTDDGVVFQFKSSKKSNNGTDVNAGQIPQLLYRLPSNDGNASKGKQQTSEPVHILKRSFARTVSVDCFESLLSILHWSWTTLVLGVEELRGLKGFQFTATLLDLERLRFVGTCCLRLLRVYICEIFPISASTKAVVEESSKLAECVGKTRSLLKKILSEGMDNCLTKLDNDPQGYLSQPLTLLEAVLQECHNTFTACFHSFYPTPALQWACLCDLLNCLDQDIQEANFRTSSSRLLAAVMSALCNTSVKLTSILPIAYDGEVLLRSLVKQVSTENDSALAHRFPLLVAHMEKLSHTEENLMGMTTFREVLEKMLVIVVLPVRKSLRKEVELFSPHLVSNTCGLLASIVSELTASALGSEVDGLNSLHSVKSTPNRFTKTSQGRSWNTGNGSPDAICFTVDKPGVVLVGFCVYGGGGIHEYELEVLADDAQTEHPGDSAHSHRWTSLELVKGTYSTDDSPSDIAEIRLDKAVPLKENVKYAVRLRNYGSRTANGDGGMTTVQCSDGVTFTFSTCSLSSNGTNQTRGQIPQILFYRSEYDGDLQSQLLSKANEEDKNCSRALSVVSVVVRAAKDLLHRAFAVDVEDIPELLSSSSLFSMLLPLILAYIGPVAASVPKAAVEVFGLVQELLPAVSALNQKYAPPAFNPNQSTDSTTGNQPEQGLSACTTSNHYAVIESDHPYKQAAVTQYKVSFPDCVRWMTIEFDPQCGTAQPEDVLRLLIPSRSLHFSGLSSKTLAHETINSWTELKKFSGSSGWPTAVLVLPGNEAHFSLETASDYVKDEKACFYGFKCVAVGYEFNPGLDEGIIQLEKELAYLGSVCAAALMKKDLALPIGNELEEDLEILEEASLQVCKSHSGLLGKGLALSHSPTILEALEGNLPLHLQTNEHSFLEDFITCVQNSSGGRLARWLQPDSYADPQKTSLILNKDDIRCGWPTTVVVQTKDQYGDVVHVPNMKVEVKAVPVSQKKSIQQENMKKLQRLPGSSSNSTSSTDLTYGGHPAPKLEATYEPMIIKEARYIAITMMKAYENYSFEELRFASPTPKRPSENMLIRANTDGTYSANWTPGAVGLYTIHVTIDGIEIDAGLEVEVKDPPKGMIPPGTQMVKPKAEPQPSKVRKFVAKDSAGLRVRSHPSLQSEQIGIVQVNGTITFIDEIHNDDGVWLRLNDETVKKYVPNMNGYTEAWCLSFNQHLGRSLLVPVDEGRSTLDDYGKESSGRPSHDANVRDLGAGQGGGPGLYKVVKTGPSGHNIRSCPNLRGIPIGMLVLGNKVKAVGEVINSEGTWVQLDKNSVVEFCESDEGEAWSLARDRGGNQYLRHEEEQAILEHGAQTPPPSPFSVQAFNRGMGSSGAQGFDYGINNKGDRDNMASRSMSPGSKHRQESRSSKTESHSSRSVDQVKSKNNESLSASEALILKSDTGKLRSDSHSRSHSPNHNTLQALKADGRTSGLRAESPNPGSRSSSPKQKTFSSGRSSPSSNGSPRSSSPHDKNLPSKVSPSSKAHLDPPRERSKSDSYTLDPDTLRKKKVPLMEPLRGRSTSPKPKISPKESKGGSSNAENRAPSPHVVQENLHSEVVEVCRSSALLSNDEANDENAEFHNAEEGSSKVHFSIGKAPVKEELENRSSPKVSRKTSSRHVRPKKDKSGPLFKGENVRPTEPAKQAMSPSVAECARAVFAAFLWHEGIVHDAMACSSFLKFNPELTKEHAPIRNSLSCQQGFEEKESKLKNRHSLEISSALNMFNISPHGPDISKMGSINKNKVLSMLKEPPLPEKCEDGKSEAVSYEMTSHSSMRSKSILPLTLQHLVAFWEDISMATIKAATQNMIFPSPGSSAILKKKENEKDGKKTKKEKKKKEKAEVRPRGNLFGEMAQLAMGGPEKDTICELCGESHPYPVTYHMRQAHPGCGRYAGGQGYNSIGHFCGGWAGNCGDGGIGGSTWYLVCDRCREKYLREKQTAAREKVKQSRKKPLQVKTPRALPTMEAHQVIRANALFLLSLSSAAEPSLLCHHPPKPFHAHLPSLKEGVSEELPNKMGCLYLQTLARQHTENFGAYQDDNLFQDEMRYLRSTSVPAPYISVTPDACPNVFEEPGSNMKSMPPSLETSPITDSDTAKRTVFQRSYSVVASEYDKQHSASPARVKAVPRRRVHSGDAEVGSSLLRHPSPELSRLISAHGSLSKGERNFQWPVLAFVIQHHDLEGLEVAMRHALRKSACRVFAMEAFNWLLCNVTQTTSLHDILWHFVASLTPSPFETEEEEDEENKGNKENLEQEKDLGVCEHPLSDILIAGEAAHPLPHTFHRLLQTISDLMMSLPSGSSLQQMALRCWSLKFKQSDHQFLHQSNVFHHINNILSKSDDGDSEESFNISVQSGYEAISQELCVVTCLKDLTSVVDIKTSSRPAMIGSLTDGSTETFWESGDEDKNKTKSITISCVKGINASYVSVHVDNSRDIGNKVTSMIFLCGKAVEDLCRIKQIDLDSRHMGWVTSELPGGDHHVIKIELKGPENTLRVRQVKVLGWKEGESIKIAGQISASVAQQKNCEGETLRVFRLITSQVFGKLICGDAEPTPEQEEKNLLSSPEGEDKAPSDADLKEHMVGIIFSRSKLTNLQKQVCAHIVQAIRMEATRVREEWEHAISSKENANSQPSDDDASSDAYCFELLSMVLALSGSNVGRQYLAQQLTLLQDLFSLLHTASPRVQRQVTSLLRRVLPEVTPMRLASVIGVKALPPADISDIIHSTEKSDWTKLGILDMFLGCIAKALTVQLKAKGTTIVGTAGMAAGKGVTTVTLPMIFNSSYIRRGISHWWMKGSTPPQIAEIIIKLVKDMAAGHLSDAWSRVTKNAIAETIIALTKMEEEHRCPVRCIATTRLWLALASLCVLDQDHVDRLSSGRWMGKDGQQKQMPMCDNHDDGETAAIILCNACGNLCTDCDRFLHLHRRTRTHQRQVFKEEEEAIKVDLHEGCGRTKLFWLMALADSKTMKAMVEFREHTGKPASSSSDVCRFCGTRNGTELSAVGSVCSDQDCQEYAKLACSKTHPCGHPCGGVKNEELCLPCLHGCDKTAACLKQDADDMCMICFTEALSAAPAIQLDCSHVFHLQCTRRVLENRWLGPRITFGFMSCPICKNKINHSVLKDLLDPIKELYEDVRRKALMRLEYEGLHKSEAITMSGARFYNNPAGFAMNRYAYYVCFKCKKAYFGGEARCDAEAGQGDDYDPRELICGACSDVSRAQMCSKHGTDFLEYKCRYCCSVAVFFCFGTTHFCNACHDDFQRMTSVPKEELPHCPAGPKGKQLEGSECPLHVVHPPTGEEFALGCGVCRNAHTF</sequence>
<dbReference type="FunFam" id="2.130.10.30:FF:000002">
    <property type="entry name" value="E3 ubiquitin-protein ligase MYCBP2 isoform X1"/>
    <property type="match status" value="1"/>
</dbReference>
<feature type="region of interest" description="Disordered" evidence="26">
    <location>
        <begin position="2550"/>
        <end position="2574"/>
    </location>
</feature>
<feature type="region of interest" description="Disordered" evidence="26">
    <location>
        <begin position="3898"/>
        <end position="3924"/>
    </location>
</feature>
<dbReference type="FunFam" id="2.130.10.30:FF:000016">
    <property type="entry name" value="E3 ubiquitin-protein ligase MYCBP2 isoform X2"/>
    <property type="match status" value="1"/>
</dbReference>
<evidence type="ECO:0000256" key="20">
    <source>
        <dbReference type="ARBA" id="ARBA00023273"/>
    </source>
</evidence>
<dbReference type="SUPFAM" id="SSF57850">
    <property type="entry name" value="RING/U-box"/>
    <property type="match status" value="1"/>
</dbReference>
<evidence type="ECO:0000256" key="10">
    <source>
        <dbReference type="ARBA" id="ARBA00022679"/>
    </source>
</evidence>